<dbReference type="InterPro" id="IPR008921">
    <property type="entry name" value="DNA_pol3_clamp-load_cplx_C"/>
</dbReference>
<accession>A0A941CQM6</accession>
<keyword evidence="3" id="KW-0067">ATP-binding</keyword>
<dbReference type="Gene3D" id="1.10.8.60">
    <property type="match status" value="1"/>
</dbReference>
<organism evidence="5 6">
    <name type="scientific">Proteiniclasticum sediminis</name>
    <dbReference type="NCBI Taxonomy" id="2804028"/>
    <lineage>
        <taxon>Bacteria</taxon>
        <taxon>Bacillati</taxon>
        <taxon>Bacillota</taxon>
        <taxon>Clostridia</taxon>
        <taxon>Eubacteriales</taxon>
        <taxon>Clostridiaceae</taxon>
        <taxon>Proteiniclasticum</taxon>
    </lineage>
</organism>
<dbReference type="EMBL" id="JAGSCS010000003">
    <property type="protein sequence ID" value="MBR0575526.1"/>
    <property type="molecule type" value="Genomic_DNA"/>
</dbReference>
<proteinExistence type="inferred from homology"/>
<dbReference type="CDD" id="cd00009">
    <property type="entry name" value="AAA"/>
    <property type="match status" value="1"/>
</dbReference>
<dbReference type="RefSeq" id="WP_211800043.1">
    <property type="nucleotide sequence ID" value="NZ_JAGSCS010000003.1"/>
</dbReference>
<dbReference type="PANTHER" id="PTHR13779">
    <property type="entry name" value="WERNER HELICASE-INTERACTING PROTEIN 1 FAMILY MEMBER"/>
    <property type="match status" value="1"/>
</dbReference>
<dbReference type="Pfam" id="PF16193">
    <property type="entry name" value="AAA_assoc_2"/>
    <property type="match status" value="1"/>
</dbReference>
<dbReference type="Gene3D" id="1.20.272.10">
    <property type="match status" value="1"/>
</dbReference>
<evidence type="ECO:0000256" key="1">
    <source>
        <dbReference type="ARBA" id="ARBA00008959"/>
    </source>
</evidence>
<dbReference type="SMART" id="SM00382">
    <property type="entry name" value="AAA"/>
    <property type="match status" value="1"/>
</dbReference>
<dbReference type="Pfam" id="PF00004">
    <property type="entry name" value="AAA"/>
    <property type="match status" value="1"/>
</dbReference>
<keyword evidence="2" id="KW-0547">Nucleotide-binding</keyword>
<dbReference type="GO" id="GO:0016887">
    <property type="term" value="F:ATP hydrolysis activity"/>
    <property type="evidence" value="ECO:0007669"/>
    <property type="project" value="InterPro"/>
</dbReference>
<comment type="caution">
    <text evidence="5">The sequence shown here is derived from an EMBL/GenBank/DDBJ whole genome shotgun (WGS) entry which is preliminary data.</text>
</comment>
<evidence type="ECO:0000313" key="6">
    <source>
        <dbReference type="Proteomes" id="UP000675379"/>
    </source>
</evidence>
<dbReference type="GO" id="GO:0006261">
    <property type="term" value="P:DNA-templated DNA replication"/>
    <property type="evidence" value="ECO:0007669"/>
    <property type="project" value="TreeGrafter"/>
</dbReference>
<feature type="domain" description="AAA+ ATPase" evidence="4">
    <location>
        <begin position="37"/>
        <end position="152"/>
    </location>
</feature>
<dbReference type="SUPFAM" id="SSF48019">
    <property type="entry name" value="post-AAA+ oligomerization domain-like"/>
    <property type="match status" value="1"/>
</dbReference>
<dbReference type="AlphaFoldDB" id="A0A941CQM6"/>
<dbReference type="GO" id="GO:0003677">
    <property type="term" value="F:DNA binding"/>
    <property type="evidence" value="ECO:0007669"/>
    <property type="project" value="InterPro"/>
</dbReference>
<dbReference type="FunFam" id="1.20.272.10:FF:000001">
    <property type="entry name" value="Putative AAA family ATPase"/>
    <property type="match status" value="1"/>
</dbReference>
<dbReference type="PANTHER" id="PTHR13779:SF7">
    <property type="entry name" value="ATPASE WRNIP1"/>
    <property type="match status" value="1"/>
</dbReference>
<dbReference type="InterPro" id="IPR021886">
    <property type="entry name" value="MgsA_C"/>
</dbReference>
<dbReference type="Pfam" id="PF12002">
    <property type="entry name" value="MgsA_C"/>
    <property type="match status" value="1"/>
</dbReference>
<protein>
    <submittedName>
        <fullName evidence="5">Replication-associated recombination protein A</fullName>
    </submittedName>
</protein>
<comment type="similarity">
    <text evidence="1">Belongs to the AAA ATPase family. RarA/MGS1/WRNIP1 subfamily.</text>
</comment>
<name>A0A941CQM6_9CLOT</name>
<evidence type="ECO:0000259" key="4">
    <source>
        <dbReference type="SMART" id="SM00382"/>
    </source>
</evidence>
<dbReference type="Proteomes" id="UP000675379">
    <property type="component" value="Unassembled WGS sequence"/>
</dbReference>
<dbReference type="SUPFAM" id="SSF52540">
    <property type="entry name" value="P-loop containing nucleoside triphosphate hydrolases"/>
    <property type="match status" value="1"/>
</dbReference>
<dbReference type="GO" id="GO:0005524">
    <property type="term" value="F:ATP binding"/>
    <property type="evidence" value="ECO:0007669"/>
    <property type="project" value="UniProtKB-KW"/>
</dbReference>
<gene>
    <name evidence="5" type="ORF">KCG48_04135</name>
</gene>
<dbReference type="InterPro" id="IPR051314">
    <property type="entry name" value="AAA_ATPase_RarA/MGS1/WRNIP1"/>
</dbReference>
<reference evidence="5" key="1">
    <citation type="submission" date="2021-04" db="EMBL/GenBank/DDBJ databases">
        <title>Proteiniclasticum sedimins sp. nov., an obligate anaerobic bacterium isolated from anaerobic sludge.</title>
        <authorList>
            <person name="Liu J."/>
        </authorList>
    </citation>
    <scope>NUCLEOTIDE SEQUENCE</scope>
    <source>
        <strain evidence="5">BAD-10</strain>
    </source>
</reference>
<keyword evidence="6" id="KW-1185">Reference proteome</keyword>
<evidence type="ECO:0000256" key="2">
    <source>
        <dbReference type="ARBA" id="ARBA00022741"/>
    </source>
</evidence>
<dbReference type="GO" id="GO:0008047">
    <property type="term" value="F:enzyme activator activity"/>
    <property type="evidence" value="ECO:0007669"/>
    <property type="project" value="TreeGrafter"/>
</dbReference>
<dbReference type="GO" id="GO:0000731">
    <property type="term" value="P:DNA synthesis involved in DNA repair"/>
    <property type="evidence" value="ECO:0007669"/>
    <property type="project" value="TreeGrafter"/>
</dbReference>
<dbReference type="Gene3D" id="1.10.3710.10">
    <property type="entry name" value="DNA polymerase III clamp loader subunits, C-terminal domain"/>
    <property type="match status" value="1"/>
</dbReference>
<dbReference type="CDD" id="cd18139">
    <property type="entry name" value="HLD_clamp_RarA"/>
    <property type="match status" value="1"/>
</dbReference>
<evidence type="ECO:0000256" key="3">
    <source>
        <dbReference type="ARBA" id="ARBA00022840"/>
    </source>
</evidence>
<dbReference type="Gene3D" id="3.40.50.300">
    <property type="entry name" value="P-loop containing nucleotide triphosphate hydrolases"/>
    <property type="match status" value="1"/>
</dbReference>
<sequence length="428" mass="47373">MEPLASKLRPRTLDEVLGQTHLIGEGKLLTSMVKSGTLMNMIFYGPPGIGKTTVARLLADLTDRKFISLNASTDSLKDVKNALDELNMFMGVHGLVLYIDELHLMNRRNQQVLLDYMESGRVVLVGSTTENPHFAVFKALVSRAIVVEFKPLESADILKGLHRAMDFYREEAGLDEVKISQTSLNFITSLANGDLRKALNNLELVLLSKAKTNARVVEVEEEDVERILQKKIINFDLDGDAHYDLLSAFQKSIRGSDENAALLYLAMLLKGGDLISVNRRLLVIAAEDIGLANPQAISIVKACTDAALVLGLPEARIPLAQAVILLATSPKSNSVITAVDAAMHAVDTTPVLELPLHLRDGHYAGAKALVRMQAYVYPHGHKNNYVKQVYMPKGLEKMKFYRSGSNKYEEATRLYWKKIKDEETSGES</sequence>
<evidence type="ECO:0000313" key="5">
    <source>
        <dbReference type="EMBL" id="MBR0575526.1"/>
    </source>
</evidence>
<dbReference type="InterPro" id="IPR032423">
    <property type="entry name" value="AAA_assoc_2"/>
</dbReference>
<dbReference type="GO" id="GO:0017116">
    <property type="term" value="F:single-stranded DNA helicase activity"/>
    <property type="evidence" value="ECO:0007669"/>
    <property type="project" value="TreeGrafter"/>
</dbReference>
<dbReference type="InterPro" id="IPR003959">
    <property type="entry name" value="ATPase_AAA_core"/>
</dbReference>
<dbReference type="InterPro" id="IPR003593">
    <property type="entry name" value="AAA+_ATPase"/>
</dbReference>
<dbReference type="InterPro" id="IPR027417">
    <property type="entry name" value="P-loop_NTPase"/>
</dbReference>